<dbReference type="Gene3D" id="2.70.50.70">
    <property type="match status" value="1"/>
</dbReference>
<dbReference type="PROSITE" id="PS50941">
    <property type="entry name" value="CHIT_BIND_I_2"/>
    <property type="match status" value="1"/>
</dbReference>
<organism evidence="17 18">
    <name type="scientific">Zalerion maritima</name>
    <dbReference type="NCBI Taxonomy" id="339359"/>
    <lineage>
        <taxon>Eukaryota</taxon>
        <taxon>Fungi</taxon>
        <taxon>Dikarya</taxon>
        <taxon>Ascomycota</taxon>
        <taxon>Pezizomycotina</taxon>
        <taxon>Sordariomycetes</taxon>
        <taxon>Lulworthiomycetidae</taxon>
        <taxon>Lulworthiales</taxon>
        <taxon>Lulworthiaceae</taxon>
        <taxon>Zalerion</taxon>
    </lineage>
</organism>
<comment type="cofactor">
    <cofactor evidence="1">
        <name>Cu(2+)</name>
        <dbReference type="ChEBI" id="CHEBI:29036"/>
    </cofactor>
</comment>
<feature type="compositionally biased region" description="Low complexity" evidence="14">
    <location>
        <begin position="370"/>
        <end position="399"/>
    </location>
</feature>
<dbReference type="InterPro" id="IPR001002">
    <property type="entry name" value="Chitin-bd_1"/>
</dbReference>
<dbReference type="Proteomes" id="UP001201980">
    <property type="component" value="Unassembled WGS sequence"/>
</dbReference>
<dbReference type="GO" id="GO:0030245">
    <property type="term" value="P:cellulose catabolic process"/>
    <property type="evidence" value="ECO:0007669"/>
    <property type="project" value="UniProtKB-KW"/>
</dbReference>
<evidence type="ECO:0000256" key="14">
    <source>
        <dbReference type="SAM" id="MobiDB-lite"/>
    </source>
</evidence>
<keyword evidence="18" id="KW-1185">Reference proteome</keyword>
<comment type="catalytic activity">
    <reaction evidence="11">
        <text>[(1-&gt;4)-beta-D-glucosyl]n+m + reduced acceptor + O2 = 4-dehydro-beta-D-glucosyl-[(1-&gt;4)-beta-D-glucosyl]n-1 + [(1-&gt;4)-beta-D-glucosyl]m + acceptor + H2O.</text>
        <dbReference type="EC" id="1.14.99.56"/>
    </reaction>
</comment>
<dbReference type="Pfam" id="PF03443">
    <property type="entry name" value="AA9"/>
    <property type="match status" value="1"/>
</dbReference>
<proteinExistence type="inferred from homology"/>
<comment type="subcellular location">
    <subcellularLocation>
        <location evidence="2">Secreted</location>
    </subcellularLocation>
</comment>
<reference evidence="17" key="1">
    <citation type="submission" date="2022-07" db="EMBL/GenBank/DDBJ databases">
        <title>Draft genome sequence of Zalerion maritima ATCC 34329, a (micro)plastics degrading marine fungus.</title>
        <authorList>
            <person name="Paco A."/>
            <person name="Goncalves M.F.M."/>
            <person name="Rocha-Santos T.A.P."/>
            <person name="Alves A."/>
        </authorList>
    </citation>
    <scope>NUCLEOTIDE SEQUENCE</scope>
    <source>
        <strain evidence="17">ATCC 34329</strain>
    </source>
</reference>
<evidence type="ECO:0000256" key="1">
    <source>
        <dbReference type="ARBA" id="ARBA00001973"/>
    </source>
</evidence>
<evidence type="ECO:0000256" key="7">
    <source>
        <dbReference type="ARBA" id="ARBA00023157"/>
    </source>
</evidence>
<dbReference type="GO" id="GO:0008061">
    <property type="term" value="F:chitin binding"/>
    <property type="evidence" value="ECO:0007669"/>
    <property type="project" value="UniProtKB-UniRule"/>
</dbReference>
<protein>
    <recommendedName>
        <fullName evidence="12">lytic cellulose monooxygenase (C4-dehydrogenating)</fullName>
        <ecNumber evidence="12">1.14.99.56</ecNumber>
    </recommendedName>
</protein>
<keyword evidence="8" id="KW-0119">Carbohydrate metabolism</keyword>
<feature type="chain" id="PRO_5042287768" description="lytic cellulose monooxygenase (C4-dehydrogenating)" evidence="15">
    <location>
        <begin position="21"/>
        <end position="555"/>
    </location>
</feature>
<feature type="disulfide bond" evidence="13">
    <location>
        <begin position="511"/>
        <end position="525"/>
    </location>
</feature>
<keyword evidence="7 13" id="KW-1015">Disulfide bond</keyword>
<evidence type="ECO:0000313" key="17">
    <source>
        <dbReference type="EMBL" id="KAJ2900602.1"/>
    </source>
</evidence>
<evidence type="ECO:0000256" key="13">
    <source>
        <dbReference type="PROSITE-ProRule" id="PRU00261"/>
    </source>
</evidence>
<dbReference type="PANTHER" id="PTHR33353">
    <property type="entry name" value="PUTATIVE (AFU_ORTHOLOGUE AFUA_1G12560)-RELATED"/>
    <property type="match status" value="1"/>
</dbReference>
<evidence type="ECO:0000256" key="5">
    <source>
        <dbReference type="ARBA" id="ARBA00022729"/>
    </source>
</evidence>
<dbReference type="PANTHER" id="PTHR33353:SF32">
    <property type="entry name" value="ENDO-BETA-1,4-GLUCANASE D"/>
    <property type="match status" value="1"/>
</dbReference>
<feature type="compositionally biased region" description="Acidic residues" evidence="14">
    <location>
        <begin position="403"/>
        <end position="417"/>
    </location>
</feature>
<sequence length="555" mass="58276">MYSSLRILGLASVLSTFANAHTLFTTSFIDGEGQGDGVCVRMPKDGSTATSPIADITGDDMACGRDGTTGVQFTCSASQGATVSFWWRAWPNYSQTGSIDSSHMGPCAVYVKQVDNATEASGTGSGWFKIWDEGYDATTKQWCTDKVIANDGLMSVDLPSGLPTGDYLIRPEILALHQSVHGDPQFYLGCLQLHVTGDSDGTLDIPSEYEVSIPGYVDMDSEGVVYDVWGEFDSSKDGTDYVTPGPDVYYPTSSSSSSSLSIASSSDSDSEDDYEGIPDGCLIENGNWCGVEVSSYSDEAGCWAASEDCWSQGEVCFDEAHPSGHANCGVWEEKCQEIQDTCDAGDFTGPPNKGVKLTRVDVELPSEASLSAWNSGSGSSNGGSSPSIIDSSSSAASSAVADEPIETEESGSDEETETPTTTEAAESTEIAEEEEGDDDGDDDGDDYDTPDNGIVDEETTTAEAVPTSTDSAETPGPTGSDSGSGGLKVSEDGRCGGTTDQTCAGSEFGSCCSKRGWCGNTRKHCSCGCQGSFGECYDTGANKYHDDEDNDEDGY</sequence>
<feature type="compositionally biased region" description="Acidic residues" evidence="14">
    <location>
        <begin position="429"/>
        <end position="460"/>
    </location>
</feature>
<dbReference type="InterPro" id="IPR036861">
    <property type="entry name" value="Endochitinase-like_sf"/>
</dbReference>
<dbReference type="EMBL" id="JAKWBI020000170">
    <property type="protein sequence ID" value="KAJ2900602.1"/>
    <property type="molecule type" value="Genomic_DNA"/>
</dbReference>
<evidence type="ECO:0000259" key="16">
    <source>
        <dbReference type="PROSITE" id="PS50941"/>
    </source>
</evidence>
<dbReference type="AlphaFoldDB" id="A0AAD5WQV7"/>
<evidence type="ECO:0000256" key="8">
    <source>
        <dbReference type="ARBA" id="ARBA00023277"/>
    </source>
</evidence>
<evidence type="ECO:0000256" key="3">
    <source>
        <dbReference type="ARBA" id="ARBA00022525"/>
    </source>
</evidence>
<accession>A0AAD5WQV7</accession>
<evidence type="ECO:0000256" key="2">
    <source>
        <dbReference type="ARBA" id="ARBA00004613"/>
    </source>
</evidence>
<evidence type="ECO:0000256" key="15">
    <source>
        <dbReference type="SAM" id="SignalP"/>
    </source>
</evidence>
<dbReference type="EC" id="1.14.99.56" evidence="12"/>
<feature type="compositionally biased region" description="Low complexity" evidence="14">
    <location>
        <begin position="253"/>
        <end position="267"/>
    </location>
</feature>
<keyword evidence="4 13" id="KW-0147">Chitin-binding</keyword>
<evidence type="ECO:0000256" key="11">
    <source>
        <dbReference type="ARBA" id="ARBA00045077"/>
    </source>
</evidence>
<comment type="caution">
    <text evidence="13">Lacks conserved residue(s) required for the propagation of feature annotation.</text>
</comment>
<evidence type="ECO:0000313" key="18">
    <source>
        <dbReference type="Proteomes" id="UP001201980"/>
    </source>
</evidence>
<dbReference type="InterPro" id="IPR049892">
    <property type="entry name" value="AA9"/>
</dbReference>
<name>A0AAD5WQV7_9PEZI</name>
<dbReference type="CDD" id="cd21175">
    <property type="entry name" value="LPMO_AA9"/>
    <property type="match status" value="1"/>
</dbReference>
<dbReference type="SUPFAM" id="SSF57016">
    <property type="entry name" value="Plant lectins/antimicrobial peptides"/>
    <property type="match status" value="1"/>
</dbReference>
<evidence type="ECO:0000256" key="12">
    <source>
        <dbReference type="ARBA" id="ARBA00047174"/>
    </source>
</evidence>
<evidence type="ECO:0000256" key="4">
    <source>
        <dbReference type="ARBA" id="ARBA00022669"/>
    </source>
</evidence>
<evidence type="ECO:0000256" key="9">
    <source>
        <dbReference type="ARBA" id="ARBA00023326"/>
    </source>
</evidence>
<comment type="caution">
    <text evidence="17">The sequence shown here is derived from an EMBL/GenBank/DDBJ whole genome shotgun (WGS) entry which is preliminary data.</text>
</comment>
<feature type="region of interest" description="Disordered" evidence="14">
    <location>
        <begin position="251"/>
        <end position="275"/>
    </location>
</feature>
<dbReference type="GO" id="GO:0005576">
    <property type="term" value="C:extracellular region"/>
    <property type="evidence" value="ECO:0007669"/>
    <property type="project" value="UniProtKB-SubCell"/>
</dbReference>
<keyword evidence="5 15" id="KW-0732">Signal</keyword>
<gene>
    <name evidence="17" type="ORF">MKZ38_002398</name>
</gene>
<evidence type="ECO:0000256" key="6">
    <source>
        <dbReference type="ARBA" id="ARBA00023001"/>
    </source>
</evidence>
<feature type="region of interest" description="Disordered" evidence="14">
    <location>
        <begin position="370"/>
        <end position="504"/>
    </location>
</feature>
<dbReference type="CDD" id="cd11618">
    <property type="entry name" value="ChtBD1_1"/>
    <property type="match status" value="1"/>
</dbReference>
<keyword evidence="9" id="KW-0624">Polysaccharide degradation</keyword>
<dbReference type="Gene3D" id="3.30.60.10">
    <property type="entry name" value="Endochitinase-like"/>
    <property type="match status" value="1"/>
</dbReference>
<keyword evidence="6" id="KW-0136">Cellulose degradation</keyword>
<evidence type="ECO:0000256" key="10">
    <source>
        <dbReference type="ARBA" id="ARBA00044502"/>
    </source>
</evidence>
<feature type="domain" description="Chitin-binding type-1" evidence="16">
    <location>
        <begin position="492"/>
        <end position="538"/>
    </location>
</feature>
<feature type="compositionally biased region" description="Low complexity" evidence="14">
    <location>
        <begin position="418"/>
        <end position="428"/>
    </location>
</feature>
<comment type="similarity">
    <text evidence="10">Belongs to the polysaccharide monooxygenase AA9 family.</text>
</comment>
<feature type="signal peptide" evidence="15">
    <location>
        <begin position="1"/>
        <end position="20"/>
    </location>
</feature>
<dbReference type="InterPro" id="IPR005103">
    <property type="entry name" value="AA9_LPMO"/>
</dbReference>
<keyword evidence="3" id="KW-0964">Secreted</keyword>